<dbReference type="HOGENOM" id="CLU_000604_8_0_6"/>
<dbReference type="GO" id="GO:0022857">
    <property type="term" value="F:transmembrane transporter activity"/>
    <property type="evidence" value="ECO:0007669"/>
    <property type="project" value="TreeGrafter"/>
</dbReference>
<evidence type="ECO:0000256" key="6">
    <source>
        <dbReference type="ARBA" id="ARBA00038076"/>
    </source>
</evidence>
<protein>
    <submittedName>
        <fullName evidence="10">ABC-type antimicrobial peptide transport system, permease component</fullName>
    </submittedName>
</protein>
<reference evidence="10 11" key="1">
    <citation type="submission" date="2014-01" db="EMBL/GenBank/DDBJ databases">
        <title>Full genme sequencing of cellulolytic bacterium Gynuella sunshinyii YC6258T gen. nov., sp. nov.</title>
        <authorList>
            <person name="Khan H."/>
            <person name="Chung E.J."/>
            <person name="Chung Y.R."/>
        </authorList>
    </citation>
    <scope>NUCLEOTIDE SEQUENCE [LARGE SCALE GENOMIC DNA]</scope>
    <source>
        <strain evidence="10 11">YC6258</strain>
    </source>
</reference>
<evidence type="ECO:0000256" key="7">
    <source>
        <dbReference type="SAM" id="Phobius"/>
    </source>
</evidence>
<evidence type="ECO:0000313" key="10">
    <source>
        <dbReference type="EMBL" id="AJQ97874.1"/>
    </source>
</evidence>
<dbReference type="Proteomes" id="UP000032266">
    <property type="component" value="Chromosome"/>
</dbReference>
<dbReference type="KEGG" id="gsn:YC6258_05846"/>
<dbReference type="GO" id="GO:0005886">
    <property type="term" value="C:plasma membrane"/>
    <property type="evidence" value="ECO:0007669"/>
    <property type="project" value="UniProtKB-SubCell"/>
</dbReference>
<sequence>MMVLPLKQVFQEMAAEKLSLLLTILAVAWSALSIATVLAIGEGLRQGIIRTSSSGNGNLIYLSGGYAQHSHGAVIEGTRLKLQPEDVELIRALPDVDHAEVTAVWNKRVRYEDRRAWQTPIAVSPGYQRLTGLKVLPGGRWFNPLDQAERRKVIILGYSAAVGLFNATRRWSWVDAAKLEIDPVGLQVKVGEEDFTVIGVLSKSSALLEQGVPADYSVFMPFATWQQFNPGEPVSAVDILPATGASRERVASTARQVIGRKYGAAVDDPQFVQIKDILLEQKTMRRFLLGLQAFLGIIGLITLTVAGIGIANVMFAAVRRSTRDIGVRMAVGATPTAIRIHYFVQALLTMAIGGGLGLLLTMTVIAGIRHLPLDGNMLFNELGQPMPELSWPIVSLVILALALVGMAAAWFPASKAAGVMPLAALQSE</sequence>
<feature type="transmembrane region" description="Helical" evidence="7">
    <location>
        <begin position="346"/>
        <end position="369"/>
    </location>
</feature>
<evidence type="ECO:0000313" key="11">
    <source>
        <dbReference type="Proteomes" id="UP000032266"/>
    </source>
</evidence>
<feature type="domain" description="ABC3 transporter permease C-terminal" evidence="8">
    <location>
        <begin position="297"/>
        <end position="417"/>
    </location>
</feature>
<dbReference type="Pfam" id="PF02687">
    <property type="entry name" value="FtsX"/>
    <property type="match status" value="1"/>
</dbReference>
<evidence type="ECO:0000256" key="3">
    <source>
        <dbReference type="ARBA" id="ARBA00022692"/>
    </source>
</evidence>
<dbReference type="InterPro" id="IPR025857">
    <property type="entry name" value="MacB_PCD"/>
</dbReference>
<dbReference type="AlphaFoldDB" id="A0A0C5W5J7"/>
<keyword evidence="2" id="KW-1003">Cell membrane</keyword>
<dbReference type="STRING" id="1445510.YC6258_05846"/>
<comment type="subcellular location">
    <subcellularLocation>
        <location evidence="1">Cell membrane</location>
        <topology evidence="1">Multi-pass membrane protein</topology>
    </subcellularLocation>
</comment>
<feature type="transmembrane region" description="Helical" evidence="7">
    <location>
        <begin position="293"/>
        <end position="318"/>
    </location>
</feature>
<dbReference type="PANTHER" id="PTHR30572">
    <property type="entry name" value="MEMBRANE COMPONENT OF TRANSPORTER-RELATED"/>
    <property type="match status" value="1"/>
</dbReference>
<evidence type="ECO:0000256" key="4">
    <source>
        <dbReference type="ARBA" id="ARBA00022989"/>
    </source>
</evidence>
<dbReference type="RefSeq" id="WP_211264593.1">
    <property type="nucleotide sequence ID" value="NZ_CP007142.1"/>
</dbReference>
<feature type="transmembrane region" description="Helical" evidence="7">
    <location>
        <begin position="389"/>
        <end position="411"/>
    </location>
</feature>
<dbReference type="InterPro" id="IPR050250">
    <property type="entry name" value="Macrolide_Exporter_MacB"/>
</dbReference>
<dbReference type="EMBL" id="CP007142">
    <property type="protein sequence ID" value="AJQ97874.1"/>
    <property type="molecule type" value="Genomic_DNA"/>
</dbReference>
<dbReference type="InterPro" id="IPR003838">
    <property type="entry name" value="ABC3_permease_C"/>
</dbReference>
<proteinExistence type="inferred from homology"/>
<dbReference type="PANTHER" id="PTHR30572:SF4">
    <property type="entry name" value="ABC TRANSPORTER PERMEASE YTRF"/>
    <property type="match status" value="1"/>
</dbReference>
<dbReference type="PATRIC" id="fig|1445510.3.peg.5806"/>
<accession>A0A0C5W5J7</accession>
<keyword evidence="11" id="KW-1185">Reference proteome</keyword>
<evidence type="ECO:0000259" key="9">
    <source>
        <dbReference type="Pfam" id="PF12704"/>
    </source>
</evidence>
<name>A0A0C5W5J7_9GAMM</name>
<dbReference type="Pfam" id="PF12704">
    <property type="entry name" value="MacB_PCD"/>
    <property type="match status" value="1"/>
</dbReference>
<comment type="similarity">
    <text evidence="6">Belongs to the ABC-4 integral membrane protein family.</text>
</comment>
<keyword evidence="5 7" id="KW-0472">Membrane</keyword>
<keyword evidence="4 7" id="KW-1133">Transmembrane helix</keyword>
<evidence type="ECO:0000256" key="1">
    <source>
        <dbReference type="ARBA" id="ARBA00004651"/>
    </source>
</evidence>
<keyword evidence="3 7" id="KW-0812">Transmembrane</keyword>
<evidence type="ECO:0000256" key="2">
    <source>
        <dbReference type="ARBA" id="ARBA00022475"/>
    </source>
</evidence>
<organism evidence="10 11">
    <name type="scientific">Gynuella sunshinyii YC6258</name>
    <dbReference type="NCBI Taxonomy" id="1445510"/>
    <lineage>
        <taxon>Bacteria</taxon>
        <taxon>Pseudomonadati</taxon>
        <taxon>Pseudomonadota</taxon>
        <taxon>Gammaproteobacteria</taxon>
        <taxon>Oceanospirillales</taxon>
        <taxon>Saccharospirillaceae</taxon>
        <taxon>Gynuella</taxon>
    </lineage>
</organism>
<gene>
    <name evidence="10" type="ORF">YC6258_05846</name>
</gene>
<evidence type="ECO:0000256" key="5">
    <source>
        <dbReference type="ARBA" id="ARBA00023136"/>
    </source>
</evidence>
<feature type="domain" description="MacB-like periplasmic core" evidence="9">
    <location>
        <begin position="21"/>
        <end position="256"/>
    </location>
</feature>
<evidence type="ECO:0000259" key="8">
    <source>
        <dbReference type="Pfam" id="PF02687"/>
    </source>
</evidence>